<protein>
    <submittedName>
        <fullName evidence="1">Uncharacterized protein</fullName>
    </submittedName>
</protein>
<dbReference type="Gramene" id="KCW62782">
    <property type="protein sequence ID" value="KCW62782"/>
    <property type="gene ID" value="EUGRSUZ_G00365"/>
</dbReference>
<name>A0A059B977_EUCGR</name>
<dbReference type="EMBL" id="KK198759">
    <property type="protein sequence ID" value="KCW62782.1"/>
    <property type="molecule type" value="Genomic_DNA"/>
</dbReference>
<sequence length="72" mass="8168">MALMEVPSMSSSFKLPRNPISSGNSCTKLQNLIFKETKFLSLLMDQPTPSNVEQCSIFSLSEFMGAWDWRFS</sequence>
<organism evidence="1">
    <name type="scientific">Eucalyptus grandis</name>
    <name type="common">Flooded gum</name>
    <dbReference type="NCBI Taxonomy" id="71139"/>
    <lineage>
        <taxon>Eukaryota</taxon>
        <taxon>Viridiplantae</taxon>
        <taxon>Streptophyta</taxon>
        <taxon>Embryophyta</taxon>
        <taxon>Tracheophyta</taxon>
        <taxon>Spermatophyta</taxon>
        <taxon>Magnoliopsida</taxon>
        <taxon>eudicotyledons</taxon>
        <taxon>Gunneridae</taxon>
        <taxon>Pentapetalae</taxon>
        <taxon>rosids</taxon>
        <taxon>malvids</taxon>
        <taxon>Myrtales</taxon>
        <taxon>Myrtaceae</taxon>
        <taxon>Myrtoideae</taxon>
        <taxon>Eucalypteae</taxon>
        <taxon>Eucalyptus</taxon>
    </lineage>
</organism>
<proteinExistence type="predicted"/>
<accession>A0A059B977</accession>
<evidence type="ECO:0000313" key="1">
    <source>
        <dbReference type="EMBL" id="KCW62782.1"/>
    </source>
</evidence>
<dbReference type="InParanoid" id="A0A059B977"/>
<gene>
    <name evidence="1" type="ORF">EUGRSUZ_G00365</name>
</gene>
<dbReference type="AlphaFoldDB" id="A0A059B977"/>
<reference evidence="1" key="1">
    <citation type="submission" date="2013-07" db="EMBL/GenBank/DDBJ databases">
        <title>The genome of Eucalyptus grandis.</title>
        <authorList>
            <person name="Schmutz J."/>
            <person name="Hayes R."/>
            <person name="Myburg A."/>
            <person name="Tuskan G."/>
            <person name="Grattapaglia D."/>
            <person name="Rokhsar D.S."/>
        </authorList>
    </citation>
    <scope>NUCLEOTIDE SEQUENCE</scope>
    <source>
        <tissue evidence="1">Leaf extractions</tissue>
    </source>
</reference>